<evidence type="ECO:0008006" key="3">
    <source>
        <dbReference type="Google" id="ProtNLM"/>
    </source>
</evidence>
<reference evidence="1 2" key="1">
    <citation type="submission" date="2017-02" db="EMBL/GenBank/DDBJ databases">
        <title>Genome sequence of the nitrite-oxidizing bacterium Nitrobacter vulgaris strain Ab1.</title>
        <authorList>
            <person name="Mellbye B.L."/>
            <person name="Davis E.W."/>
            <person name="Spieck E."/>
            <person name="Chang J.H."/>
            <person name="Bottomley P.J."/>
            <person name="Sayavedra-Soto L.A."/>
        </authorList>
    </citation>
    <scope>NUCLEOTIDE SEQUENCE [LARGE SCALE GENOMIC DNA]</scope>
    <source>
        <strain evidence="1 2">Ab1</strain>
    </source>
</reference>
<keyword evidence="2" id="KW-1185">Reference proteome</keyword>
<dbReference type="AlphaFoldDB" id="A0A1V4HZ52"/>
<evidence type="ECO:0000313" key="1">
    <source>
        <dbReference type="EMBL" id="OPH83237.1"/>
    </source>
</evidence>
<comment type="caution">
    <text evidence="1">The sequence shown here is derived from an EMBL/GenBank/DDBJ whole genome shotgun (WGS) entry which is preliminary data.</text>
</comment>
<dbReference type="STRING" id="29421.B2M20_08110"/>
<dbReference type="OrthoDB" id="8124867at2"/>
<proteinExistence type="predicted"/>
<evidence type="ECO:0000313" key="2">
    <source>
        <dbReference type="Proteomes" id="UP000189940"/>
    </source>
</evidence>
<name>A0A1V4HZ52_NITVU</name>
<dbReference type="EMBL" id="MWPQ01000036">
    <property type="protein sequence ID" value="OPH83237.1"/>
    <property type="molecule type" value="Genomic_DNA"/>
</dbReference>
<protein>
    <recommendedName>
        <fullName evidence="3">GGDEF domain-containing protein</fullName>
    </recommendedName>
</protein>
<dbReference type="RefSeq" id="WP_079446546.1">
    <property type="nucleotide sequence ID" value="NZ_MWPQ01000036.1"/>
</dbReference>
<organism evidence="1 2">
    <name type="scientific">Nitrobacter vulgaris</name>
    <dbReference type="NCBI Taxonomy" id="29421"/>
    <lineage>
        <taxon>Bacteria</taxon>
        <taxon>Pseudomonadati</taxon>
        <taxon>Pseudomonadota</taxon>
        <taxon>Alphaproteobacteria</taxon>
        <taxon>Hyphomicrobiales</taxon>
        <taxon>Nitrobacteraceae</taxon>
        <taxon>Nitrobacter</taxon>
    </lineage>
</organism>
<dbReference type="Proteomes" id="UP000189940">
    <property type="component" value="Unassembled WGS sequence"/>
</dbReference>
<accession>A0A1V4HZ52</accession>
<gene>
    <name evidence="1" type="ORF">B2M20_08110</name>
</gene>
<sequence length="410" mass="44406">MSQQGPLIVISHGERRASLVIPSCQSIFPVIDIDWSEASEGIELLQPAAVFVPTTEGAAGGGLDRLADQLAAMQPYVPLIVADPEMPCPDNALPFSLLNGGIDRFDRRLNAALRVRTLHKTVLRRLASNPAVPRLPDSNPIGDATVLLIGRGAAYPTLSVAFGERLGVVGALSIEVAAKHLNARDLDGIIISEGFSQRVVDALLTVLAEDSRFRNLPIAVTSGGSLANYDLPNLEVMSGEPYRVVSTFLPLVRQQAFEARLRRTLRSMDAGGLLDPRTGLLTLDAFHRELNSAIHQTRSSAANISVARFSLGQKHERSLFDAARILSRLMRRMDFGTLETDGSIVVVFADADLRNAQMIARRLSSVMKHTTHSVKRAMRIDPQVALTASRSDDSVASLLSRLNEKARAAS</sequence>